<protein>
    <submittedName>
        <fullName evidence="2">Uncharacterized protein</fullName>
    </submittedName>
</protein>
<reference evidence="2" key="1">
    <citation type="journal article" date="2015" name="Nature">
        <title>Complex archaea that bridge the gap between prokaryotes and eukaryotes.</title>
        <authorList>
            <person name="Spang A."/>
            <person name="Saw J.H."/>
            <person name="Jorgensen S.L."/>
            <person name="Zaremba-Niedzwiedzka K."/>
            <person name="Martijn J."/>
            <person name="Lind A.E."/>
            <person name="van Eijk R."/>
            <person name="Schleper C."/>
            <person name="Guy L."/>
            <person name="Ettema T.J."/>
        </authorList>
    </citation>
    <scope>NUCLEOTIDE SEQUENCE</scope>
</reference>
<proteinExistence type="predicted"/>
<feature type="compositionally biased region" description="Polar residues" evidence="1">
    <location>
        <begin position="1"/>
        <end position="23"/>
    </location>
</feature>
<gene>
    <name evidence="2" type="ORF">LCGC14_2806210</name>
</gene>
<evidence type="ECO:0000313" key="2">
    <source>
        <dbReference type="EMBL" id="KKK82156.1"/>
    </source>
</evidence>
<accession>A0A0F9BCK3</accession>
<organism evidence="2">
    <name type="scientific">marine sediment metagenome</name>
    <dbReference type="NCBI Taxonomy" id="412755"/>
    <lineage>
        <taxon>unclassified sequences</taxon>
        <taxon>metagenomes</taxon>
        <taxon>ecological metagenomes</taxon>
    </lineage>
</organism>
<name>A0A0F9BCK3_9ZZZZ</name>
<evidence type="ECO:0000256" key="1">
    <source>
        <dbReference type="SAM" id="MobiDB-lite"/>
    </source>
</evidence>
<dbReference type="EMBL" id="LAZR01052799">
    <property type="protein sequence ID" value="KKK82156.1"/>
    <property type="molecule type" value="Genomic_DNA"/>
</dbReference>
<sequence>MLPKQQQNSVNPENISLNQQNTKSIRKKKKDNESKYKEIELIEIPNNNNNTTTLLSSFRTIPNMISNTFYRSNNSNTKVNNPSKRE</sequence>
<feature type="region of interest" description="Disordered" evidence="1">
    <location>
        <begin position="1"/>
        <end position="34"/>
    </location>
</feature>
<dbReference type="AlphaFoldDB" id="A0A0F9BCK3"/>
<comment type="caution">
    <text evidence="2">The sequence shown here is derived from an EMBL/GenBank/DDBJ whole genome shotgun (WGS) entry which is preliminary data.</text>
</comment>